<sequence length="181" mass="20669">MSEWWRKLKHSSSGSKASGESDASRDEEFVVLSPETDKRAVLDSFKTHWLQAYTIMLRKTIPPSQCSDFTNESMITTDDVTSIINHIDQMTTLLIQENVALNSSTPIMMSPLLDSLIDYLLMEAILDKIFNWSLNAGEFTNVMKLEQLKLYELLISQLCHQTALFQKPLVRPLLQLLVSQM</sequence>
<reference evidence="2 3" key="1">
    <citation type="journal article" date="2018" name="Gigascience">
        <title>Genomes of trombidid mites reveal novel predicted allergens and laterally-transferred genes associated with secondary metabolism.</title>
        <authorList>
            <person name="Dong X."/>
            <person name="Chaisiri K."/>
            <person name="Xia D."/>
            <person name="Armstrong S.D."/>
            <person name="Fang Y."/>
            <person name="Donnelly M.J."/>
            <person name="Kadowaki T."/>
            <person name="McGarry J.W."/>
            <person name="Darby A.C."/>
            <person name="Makepeace B.L."/>
        </authorList>
    </citation>
    <scope>NUCLEOTIDE SEQUENCE [LARGE SCALE GENOMIC DNA]</scope>
    <source>
        <strain evidence="2">UoL-WK</strain>
    </source>
</reference>
<dbReference type="OrthoDB" id="6287422at2759"/>
<feature type="compositionally biased region" description="Low complexity" evidence="1">
    <location>
        <begin position="11"/>
        <end position="21"/>
    </location>
</feature>
<keyword evidence="3" id="KW-1185">Reference proteome</keyword>
<evidence type="ECO:0000256" key="1">
    <source>
        <dbReference type="SAM" id="MobiDB-lite"/>
    </source>
</evidence>
<organism evidence="2 3">
    <name type="scientific">Dinothrombium tinctorium</name>
    <dbReference type="NCBI Taxonomy" id="1965070"/>
    <lineage>
        <taxon>Eukaryota</taxon>
        <taxon>Metazoa</taxon>
        <taxon>Ecdysozoa</taxon>
        <taxon>Arthropoda</taxon>
        <taxon>Chelicerata</taxon>
        <taxon>Arachnida</taxon>
        <taxon>Acari</taxon>
        <taxon>Acariformes</taxon>
        <taxon>Trombidiformes</taxon>
        <taxon>Prostigmata</taxon>
        <taxon>Anystina</taxon>
        <taxon>Parasitengona</taxon>
        <taxon>Trombidioidea</taxon>
        <taxon>Trombidiidae</taxon>
        <taxon>Dinothrombium</taxon>
    </lineage>
</organism>
<name>A0A443QPU3_9ACAR</name>
<evidence type="ECO:0000313" key="2">
    <source>
        <dbReference type="EMBL" id="RWS05072.1"/>
    </source>
</evidence>
<protein>
    <submittedName>
        <fullName evidence="2">Uncharacterized protein</fullName>
    </submittedName>
</protein>
<dbReference type="Pfam" id="PF10257">
    <property type="entry name" value="RAI16-like"/>
    <property type="match status" value="1"/>
</dbReference>
<evidence type="ECO:0000313" key="3">
    <source>
        <dbReference type="Proteomes" id="UP000285301"/>
    </source>
</evidence>
<dbReference type="PANTHER" id="PTHR21705">
    <property type="entry name" value="RAI16 PROTEIN-RELATED"/>
    <property type="match status" value="1"/>
</dbReference>
<dbReference type="AlphaFoldDB" id="A0A443QPU3"/>
<dbReference type="EMBL" id="NCKU01005048">
    <property type="protein sequence ID" value="RWS05072.1"/>
    <property type="molecule type" value="Genomic_DNA"/>
</dbReference>
<dbReference type="Proteomes" id="UP000285301">
    <property type="component" value="Unassembled WGS sequence"/>
</dbReference>
<dbReference type="InterPro" id="IPR019384">
    <property type="entry name" value="FHIP"/>
</dbReference>
<feature type="region of interest" description="Disordered" evidence="1">
    <location>
        <begin position="1"/>
        <end position="27"/>
    </location>
</feature>
<accession>A0A443QPU3</accession>
<dbReference type="PANTHER" id="PTHR21705:SF11">
    <property type="entry name" value="FHIP FAMILY PROTEIN CG3558"/>
    <property type="match status" value="1"/>
</dbReference>
<proteinExistence type="predicted"/>
<gene>
    <name evidence="2" type="ORF">B4U79_04639</name>
</gene>
<comment type="caution">
    <text evidence="2">The sequence shown here is derived from an EMBL/GenBank/DDBJ whole genome shotgun (WGS) entry which is preliminary data.</text>
</comment>
<dbReference type="STRING" id="1965070.A0A443QPU3"/>